<reference evidence="3" key="1">
    <citation type="journal article" date="2015" name="Nat. Genet.">
        <title>The genome and transcriptome of the zoonotic hookworm Ancylostoma ceylanicum identify infection-specific gene families.</title>
        <authorList>
            <person name="Schwarz E.M."/>
            <person name="Hu Y."/>
            <person name="Antoshechkin I."/>
            <person name="Miller M.M."/>
            <person name="Sternberg P.W."/>
            <person name="Aroian R.V."/>
        </authorList>
    </citation>
    <scope>NUCLEOTIDE SEQUENCE</scope>
    <source>
        <strain evidence="3">HY135</strain>
    </source>
</reference>
<dbReference type="Proteomes" id="UP000024635">
    <property type="component" value="Unassembled WGS sequence"/>
</dbReference>
<name>A0A016US41_9BILA</name>
<protein>
    <submittedName>
        <fullName evidence="2">Uncharacterized protein</fullName>
    </submittedName>
</protein>
<comment type="caution">
    <text evidence="2">The sequence shown here is derived from an EMBL/GenBank/DDBJ whole genome shotgun (WGS) entry which is preliminary data.</text>
</comment>
<keyword evidence="3" id="KW-1185">Reference proteome</keyword>
<evidence type="ECO:0000313" key="3">
    <source>
        <dbReference type="Proteomes" id="UP000024635"/>
    </source>
</evidence>
<organism evidence="2 3">
    <name type="scientific">Ancylostoma ceylanicum</name>
    <dbReference type="NCBI Taxonomy" id="53326"/>
    <lineage>
        <taxon>Eukaryota</taxon>
        <taxon>Metazoa</taxon>
        <taxon>Ecdysozoa</taxon>
        <taxon>Nematoda</taxon>
        <taxon>Chromadorea</taxon>
        <taxon>Rhabditida</taxon>
        <taxon>Rhabditina</taxon>
        <taxon>Rhabditomorpha</taxon>
        <taxon>Strongyloidea</taxon>
        <taxon>Ancylostomatidae</taxon>
        <taxon>Ancylostomatinae</taxon>
        <taxon>Ancylostoma</taxon>
    </lineage>
</organism>
<dbReference type="EMBL" id="JARK01001365">
    <property type="protein sequence ID" value="EYC18000.1"/>
    <property type="molecule type" value="Genomic_DNA"/>
</dbReference>
<evidence type="ECO:0000256" key="1">
    <source>
        <dbReference type="SAM" id="MobiDB-lite"/>
    </source>
</evidence>
<evidence type="ECO:0000313" key="2">
    <source>
        <dbReference type="EMBL" id="EYC18000.1"/>
    </source>
</evidence>
<proteinExistence type="predicted"/>
<sequence>MGGSLQGEEPYYGRKPVYYGVVRQDSDAEKVQGTTDPQQADARDATQKIQIPVTESKIASQFGRRRILITATDPSPYAYPLLYVGAPITRTYTLFSSRLLEWTAPHHTGFPLSEMIDIRRIRYSITTTDQSGNFVTL</sequence>
<dbReference type="AlphaFoldDB" id="A0A016US41"/>
<gene>
    <name evidence="2" type="primary">Acey_s0029.g2003</name>
    <name evidence="2" type="ORF">Y032_0029g2003</name>
</gene>
<accession>A0A016US41</accession>
<feature type="region of interest" description="Disordered" evidence="1">
    <location>
        <begin position="26"/>
        <end position="45"/>
    </location>
</feature>